<dbReference type="STRING" id="106582.ENSMZEP00005020648"/>
<evidence type="ECO:0000313" key="2">
    <source>
        <dbReference type="Proteomes" id="UP000265160"/>
    </source>
</evidence>
<organism evidence="1 2">
    <name type="scientific">Maylandia zebra</name>
    <name type="common">zebra mbuna</name>
    <dbReference type="NCBI Taxonomy" id="106582"/>
    <lineage>
        <taxon>Eukaryota</taxon>
        <taxon>Metazoa</taxon>
        <taxon>Chordata</taxon>
        <taxon>Craniata</taxon>
        <taxon>Vertebrata</taxon>
        <taxon>Euteleostomi</taxon>
        <taxon>Actinopterygii</taxon>
        <taxon>Neopterygii</taxon>
        <taxon>Teleostei</taxon>
        <taxon>Neoteleostei</taxon>
        <taxon>Acanthomorphata</taxon>
        <taxon>Ovalentaria</taxon>
        <taxon>Cichlomorphae</taxon>
        <taxon>Cichliformes</taxon>
        <taxon>Cichlidae</taxon>
        <taxon>African cichlids</taxon>
        <taxon>Pseudocrenilabrinae</taxon>
        <taxon>Haplochromini</taxon>
        <taxon>Maylandia</taxon>
        <taxon>Maylandia zebra complex</taxon>
    </lineage>
</organism>
<reference evidence="1" key="2">
    <citation type="submission" date="2025-08" db="UniProtKB">
        <authorList>
            <consortium name="Ensembl"/>
        </authorList>
    </citation>
    <scope>IDENTIFICATION</scope>
</reference>
<dbReference type="Ensembl" id="ENSMZET00005021328.1">
    <property type="protein sequence ID" value="ENSMZEP00005020648.1"/>
    <property type="gene ID" value="ENSMZEG00005015495.1"/>
</dbReference>
<sequence>MPYLTDLDRSCAIGQLQAGVLPSIISKLKTEFQIMGDVTGRPQSGCSKKMTPQDDWFLTLSALRSNTETIWNRLHTANVPTHRAARRPTMTTLHHQACLRCCQKQRWATSIIQSSKQDQTRVNSRLSCLALAGKIWQVFLWAQSAYSVLLLNLHTHFP</sequence>
<dbReference type="GeneTree" id="ENSGT00940000177764"/>
<protein>
    <submittedName>
        <fullName evidence="1">Uncharacterized protein</fullName>
    </submittedName>
</protein>
<name>A0A3P9CED7_9CICH</name>
<evidence type="ECO:0000313" key="1">
    <source>
        <dbReference type="Ensembl" id="ENSMZEP00005020648.1"/>
    </source>
</evidence>
<reference evidence="1" key="3">
    <citation type="submission" date="2025-09" db="UniProtKB">
        <authorList>
            <consortium name="Ensembl"/>
        </authorList>
    </citation>
    <scope>IDENTIFICATION</scope>
</reference>
<keyword evidence="2" id="KW-1185">Reference proteome</keyword>
<accession>A0A3P9CED7</accession>
<dbReference type="AlphaFoldDB" id="A0A3P9CED7"/>
<proteinExistence type="predicted"/>
<reference evidence="1 2" key="1">
    <citation type="journal article" date="2014" name="Nature">
        <title>The genomic substrate for adaptive radiation in African cichlid fish.</title>
        <authorList>
            <person name="Brawand D."/>
            <person name="Wagner C.E."/>
            <person name="Li Y.I."/>
            <person name="Malinsky M."/>
            <person name="Keller I."/>
            <person name="Fan S."/>
            <person name="Simakov O."/>
            <person name="Ng A.Y."/>
            <person name="Lim Z.W."/>
            <person name="Bezault E."/>
            <person name="Turner-Maier J."/>
            <person name="Johnson J."/>
            <person name="Alcazar R."/>
            <person name="Noh H.J."/>
            <person name="Russell P."/>
            <person name="Aken B."/>
            <person name="Alfoldi J."/>
            <person name="Amemiya C."/>
            <person name="Azzouzi N."/>
            <person name="Baroiller J.F."/>
            <person name="Barloy-Hubler F."/>
            <person name="Berlin A."/>
            <person name="Bloomquist R."/>
            <person name="Carleton K.L."/>
            <person name="Conte M.A."/>
            <person name="D'Cotta H."/>
            <person name="Eshel O."/>
            <person name="Gaffney L."/>
            <person name="Galibert F."/>
            <person name="Gante H.F."/>
            <person name="Gnerre S."/>
            <person name="Greuter L."/>
            <person name="Guyon R."/>
            <person name="Haddad N.S."/>
            <person name="Haerty W."/>
            <person name="Harris R.M."/>
            <person name="Hofmann H.A."/>
            <person name="Hourlier T."/>
            <person name="Hulata G."/>
            <person name="Jaffe D.B."/>
            <person name="Lara M."/>
            <person name="Lee A.P."/>
            <person name="MacCallum I."/>
            <person name="Mwaiko S."/>
            <person name="Nikaido M."/>
            <person name="Nishihara H."/>
            <person name="Ozouf-Costaz C."/>
            <person name="Penman D.J."/>
            <person name="Przybylski D."/>
            <person name="Rakotomanga M."/>
            <person name="Renn S.C.P."/>
            <person name="Ribeiro F.J."/>
            <person name="Ron M."/>
            <person name="Salzburger W."/>
            <person name="Sanchez-Pulido L."/>
            <person name="Santos M.E."/>
            <person name="Searle S."/>
            <person name="Sharpe T."/>
            <person name="Swofford R."/>
            <person name="Tan F.J."/>
            <person name="Williams L."/>
            <person name="Young S."/>
            <person name="Yin S."/>
            <person name="Okada N."/>
            <person name="Kocher T.D."/>
            <person name="Miska E.A."/>
            <person name="Lander E.S."/>
            <person name="Venkatesh B."/>
            <person name="Fernald R.D."/>
            <person name="Meyer A."/>
            <person name="Ponting C.P."/>
            <person name="Streelman J.T."/>
            <person name="Lindblad-Toh K."/>
            <person name="Seehausen O."/>
            <person name="Di Palma F."/>
        </authorList>
    </citation>
    <scope>NUCLEOTIDE SEQUENCE</scope>
</reference>
<dbReference type="Proteomes" id="UP000265160">
    <property type="component" value="LG15"/>
</dbReference>